<dbReference type="Proteomes" id="UP001066276">
    <property type="component" value="Chromosome 5"/>
</dbReference>
<evidence type="ECO:0000313" key="1">
    <source>
        <dbReference type="EMBL" id="KAJ1158903.1"/>
    </source>
</evidence>
<protein>
    <submittedName>
        <fullName evidence="1">Uncharacterized protein</fullName>
    </submittedName>
</protein>
<evidence type="ECO:0000313" key="2">
    <source>
        <dbReference type="Proteomes" id="UP001066276"/>
    </source>
</evidence>
<comment type="caution">
    <text evidence="1">The sequence shown here is derived from an EMBL/GenBank/DDBJ whole genome shotgun (WGS) entry which is preliminary data.</text>
</comment>
<gene>
    <name evidence="1" type="ORF">NDU88_011575</name>
</gene>
<proteinExistence type="predicted"/>
<keyword evidence="2" id="KW-1185">Reference proteome</keyword>
<name>A0AAV7S441_PLEWA</name>
<organism evidence="1 2">
    <name type="scientific">Pleurodeles waltl</name>
    <name type="common">Iberian ribbed newt</name>
    <dbReference type="NCBI Taxonomy" id="8319"/>
    <lineage>
        <taxon>Eukaryota</taxon>
        <taxon>Metazoa</taxon>
        <taxon>Chordata</taxon>
        <taxon>Craniata</taxon>
        <taxon>Vertebrata</taxon>
        <taxon>Euteleostomi</taxon>
        <taxon>Amphibia</taxon>
        <taxon>Batrachia</taxon>
        <taxon>Caudata</taxon>
        <taxon>Salamandroidea</taxon>
        <taxon>Salamandridae</taxon>
        <taxon>Pleurodelinae</taxon>
        <taxon>Pleurodeles</taxon>
    </lineage>
</organism>
<sequence>MDGALGTSMALHDPEGPHLNICSQPEAQMVARLELHVRLGSEGREAVDEDMTGEEIIMAIRHQKAVKTPGGDGLQAEFYHKHADVIADRILEVFQGRFGVAAFGTKCMKHR</sequence>
<dbReference type="AlphaFoldDB" id="A0AAV7S441"/>
<dbReference type="EMBL" id="JANPWB010000009">
    <property type="protein sequence ID" value="KAJ1158903.1"/>
    <property type="molecule type" value="Genomic_DNA"/>
</dbReference>
<accession>A0AAV7S441</accession>
<reference evidence="1" key="1">
    <citation type="journal article" date="2022" name="bioRxiv">
        <title>Sequencing and chromosome-scale assembly of the giantPleurodeles waltlgenome.</title>
        <authorList>
            <person name="Brown T."/>
            <person name="Elewa A."/>
            <person name="Iarovenko S."/>
            <person name="Subramanian E."/>
            <person name="Araus A.J."/>
            <person name="Petzold A."/>
            <person name="Susuki M."/>
            <person name="Suzuki K.-i.T."/>
            <person name="Hayashi T."/>
            <person name="Toyoda A."/>
            <person name="Oliveira C."/>
            <person name="Osipova E."/>
            <person name="Leigh N.D."/>
            <person name="Simon A."/>
            <person name="Yun M.H."/>
        </authorList>
    </citation>
    <scope>NUCLEOTIDE SEQUENCE</scope>
    <source>
        <strain evidence="1">20211129_DDA</strain>
        <tissue evidence="1">Liver</tissue>
    </source>
</reference>